<name>A0A0D2FCY6_9EURO</name>
<evidence type="ECO:0000313" key="1">
    <source>
        <dbReference type="EMBL" id="KIW65878.1"/>
    </source>
</evidence>
<gene>
    <name evidence="1" type="ORF">PV04_08094</name>
</gene>
<accession>A0A0D2FCY6</accession>
<proteinExistence type="predicted"/>
<dbReference type="HOGENOM" id="CLU_1326227_0_0_1"/>
<evidence type="ECO:0000313" key="2">
    <source>
        <dbReference type="Proteomes" id="UP000054266"/>
    </source>
</evidence>
<reference evidence="1 2" key="1">
    <citation type="submission" date="2015-01" db="EMBL/GenBank/DDBJ databases">
        <title>The Genome Sequence of Capronia semiimmersa CBS27337.</title>
        <authorList>
            <consortium name="The Broad Institute Genomics Platform"/>
            <person name="Cuomo C."/>
            <person name="de Hoog S."/>
            <person name="Gorbushina A."/>
            <person name="Stielow B."/>
            <person name="Teixiera M."/>
            <person name="Abouelleil A."/>
            <person name="Chapman S.B."/>
            <person name="Priest M."/>
            <person name="Young S.K."/>
            <person name="Wortman J."/>
            <person name="Nusbaum C."/>
            <person name="Birren B."/>
        </authorList>
    </citation>
    <scope>NUCLEOTIDE SEQUENCE [LARGE SCALE GENOMIC DNA]</scope>
    <source>
        <strain evidence="1 2">CBS 27337</strain>
    </source>
</reference>
<organism evidence="1 2">
    <name type="scientific">Phialophora macrospora</name>
    <dbReference type="NCBI Taxonomy" id="1851006"/>
    <lineage>
        <taxon>Eukaryota</taxon>
        <taxon>Fungi</taxon>
        <taxon>Dikarya</taxon>
        <taxon>Ascomycota</taxon>
        <taxon>Pezizomycotina</taxon>
        <taxon>Eurotiomycetes</taxon>
        <taxon>Chaetothyriomycetidae</taxon>
        <taxon>Chaetothyriales</taxon>
        <taxon>Herpotrichiellaceae</taxon>
        <taxon>Phialophora</taxon>
    </lineage>
</organism>
<dbReference type="EMBL" id="KN846960">
    <property type="protein sequence ID" value="KIW65878.1"/>
    <property type="molecule type" value="Genomic_DNA"/>
</dbReference>
<protein>
    <submittedName>
        <fullName evidence="1">Uncharacterized protein</fullName>
    </submittedName>
</protein>
<keyword evidence="2" id="KW-1185">Reference proteome</keyword>
<dbReference type="AlphaFoldDB" id="A0A0D2FCY6"/>
<sequence>MQPPASVPACRHMVYLLPRLSRAGGRASTINQHHSKWMPTHTCCYCCYCCCCSDSFNQLAYPAFPFLRCLRRMSNPTLACEDLICPSLWASTIALGKIASTRNCVGQVNGGEVGVCRPNRQDDAPTRPLLVQTATLFDLHLRLDIGDKSLLADSCLNGANSGQPCLATREVLRPSVSTVFDTSLLWTSRISRVVGKSLRFVNALVDL</sequence>
<dbReference type="Proteomes" id="UP000054266">
    <property type="component" value="Unassembled WGS sequence"/>
</dbReference>